<feature type="transmembrane region" description="Helical" evidence="6">
    <location>
        <begin position="87"/>
        <end position="110"/>
    </location>
</feature>
<feature type="transmembrane region" description="Helical" evidence="6">
    <location>
        <begin position="165"/>
        <end position="189"/>
    </location>
</feature>
<accession>A0A1Z4VU58</accession>
<dbReference type="PANTHER" id="PTHR30086">
    <property type="entry name" value="ARGININE EXPORTER PROTEIN ARGO"/>
    <property type="match status" value="1"/>
</dbReference>
<dbReference type="KEGG" id="ttc:FOKN1_2517"/>
<dbReference type="GO" id="GO:0005886">
    <property type="term" value="C:plasma membrane"/>
    <property type="evidence" value="ECO:0007669"/>
    <property type="project" value="UniProtKB-SubCell"/>
</dbReference>
<evidence type="ECO:0000313" key="8">
    <source>
        <dbReference type="Proteomes" id="UP000218765"/>
    </source>
</evidence>
<evidence type="ECO:0000256" key="1">
    <source>
        <dbReference type="ARBA" id="ARBA00004651"/>
    </source>
</evidence>
<name>A0A1Z4VU58_9GAMM</name>
<evidence type="ECO:0000256" key="5">
    <source>
        <dbReference type="ARBA" id="ARBA00023136"/>
    </source>
</evidence>
<evidence type="ECO:0000256" key="2">
    <source>
        <dbReference type="ARBA" id="ARBA00022475"/>
    </source>
</evidence>
<feature type="transmembrane region" description="Helical" evidence="6">
    <location>
        <begin position="201"/>
        <end position="219"/>
    </location>
</feature>
<keyword evidence="8" id="KW-1185">Reference proteome</keyword>
<reference evidence="7 8" key="1">
    <citation type="submission" date="2017-05" db="EMBL/GenBank/DDBJ databases">
        <title>Thiocyanate degradation by Thiohalobacter thiocyanaticus FOKN1.</title>
        <authorList>
            <person name="Oshiki M."/>
            <person name="Fukushima T."/>
            <person name="Kawano S."/>
            <person name="Nakagawa J."/>
        </authorList>
    </citation>
    <scope>NUCLEOTIDE SEQUENCE [LARGE SCALE GENOMIC DNA]</scope>
    <source>
        <strain evidence="7 8">FOKN1</strain>
    </source>
</reference>
<evidence type="ECO:0000256" key="6">
    <source>
        <dbReference type="SAM" id="Phobius"/>
    </source>
</evidence>
<keyword evidence="2" id="KW-1003">Cell membrane</keyword>
<dbReference type="AlphaFoldDB" id="A0A1Z4VU58"/>
<feature type="transmembrane region" description="Helical" evidence="6">
    <location>
        <begin position="20"/>
        <end position="42"/>
    </location>
</feature>
<organism evidence="7 8">
    <name type="scientific">Thiohalobacter thiocyanaticus</name>
    <dbReference type="NCBI Taxonomy" id="585455"/>
    <lineage>
        <taxon>Bacteria</taxon>
        <taxon>Pseudomonadati</taxon>
        <taxon>Pseudomonadota</taxon>
        <taxon>Gammaproteobacteria</taxon>
        <taxon>Thiohalobacterales</taxon>
        <taxon>Thiohalobacteraceae</taxon>
        <taxon>Thiohalobacter</taxon>
    </lineage>
</organism>
<dbReference type="InterPro" id="IPR001123">
    <property type="entry name" value="LeuE-type"/>
</dbReference>
<keyword evidence="5 6" id="KW-0472">Membrane</keyword>
<evidence type="ECO:0000313" key="7">
    <source>
        <dbReference type="EMBL" id="BAZ94888.1"/>
    </source>
</evidence>
<comment type="subcellular location">
    <subcellularLocation>
        <location evidence="1">Cell membrane</location>
        <topology evidence="1">Multi-pass membrane protein</topology>
    </subcellularLocation>
</comment>
<evidence type="ECO:0000256" key="3">
    <source>
        <dbReference type="ARBA" id="ARBA00022692"/>
    </source>
</evidence>
<sequence>MCPAPARGRTSGGMIPLPELGAFVAASVLLGLAPGPDNLFVLTQSALFGARAGLLVVLGLCTGLLVHTALVGLGVAALLLASPLAFALLRLAGALYLLYLAWQAFAAAAAPGLAGERSSLLSGGQLYRRGIIMNLTNPKVSLFFLAFLPQFVVPEYGRVGLQVGLLGALFIAATLLVFGAVALMAGRLGEWLSGSVRTQRWLHRLAGGVFVLLALRLALPTGTV</sequence>
<dbReference type="Proteomes" id="UP000218765">
    <property type="component" value="Chromosome"/>
</dbReference>
<dbReference type="PIRSF" id="PIRSF006324">
    <property type="entry name" value="LeuE"/>
    <property type="match status" value="1"/>
</dbReference>
<keyword evidence="4 6" id="KW-1133">Transmembrane helix</keyword>
<proteinExistence type="predicted"/>
<dbReference type="Pfam" id="PF01810">
    <property type="entry name" value="LysE"/>
    <property type="match status" value="1"/>
</dbReference>
<dbReference type="PANTHER" id="PTHR30086:SF20">
    <property type="entry name" value="ARGININE EXPORTER PROTEIN ARGO-RELATED"/>
    <property type="match status" value="1"/>
</dbReference>
<gene>
    <name evidence="7" type="ORF">FOKN1_2517</name>
</gene>
<keyword evidence="3 6" id="KW-0812">Transmembrane</keyword>
<evidence type="ECO:0000256" key="4">
    <source>
        <dbReference type="ARBA" id="ARBA00022989"/>
    </source>
</evidence>
<feature type="transmembrane region" description="Helical" evidence="6">
    <location>
        <begin position="54"/>
        <end position="81"/>
    </location>
</feature>
<protein>
    <submittedName>
        <fullName evidence="7">Threonine efflux protein</fullName>
    </submittedName>
</protein>
<dbReference type="GO" id="GO:0015171">
    <property type="term" value="F:amino acid transmembrane transporter activity"/>
    <property type="evidence" value="ECO:0007669"/>
    <property type="project" value="TreeGrafter"/>
</dbReference>
<feature type="transmembrane region" description="Helical" evidence="6">
    <location>
        <begin position="131"/>
        <end position="153"/>
    </location>
</feature>
<dbReference type="EMBL" id="AP018052">
    <property type="protein sequence ID" value="BAZ94888.1"/>
    <property type="molecule type" value="Genomic_DNA"/>
</dbReference>